<keyword evidence="4 8" id="KW-0812">Transmembrane</keyword>
<keyword evidence="11" id="KW-1185">Reference proteome</keyword>
<name>A0A485K5A9_9STRA</name>
<dbReference type="Proteomes" id="UP000332933">
    <property type="component" value="Unassembled WGS sequence"/>
</dbReference>
<keyword evidence="3" id="KW-1003">Cell membrane</keyword>
<dbReference type="GO" id="GO:0005886">
    <property type="term" value="C:plasma membrane"/>
    <property type="evidence" value="ECO:0007669"/>
    <property type="project" value="UniProtKB-SubCell"/>
</dbReference>
<protein>
    <submittedName>
        <fullName evidence="10">Aste57867_996 protein</fullName>
    </submittedName>
</protein>
<dbReference type="PANTHER" id="PTHR10464">
    <property type="entry name" value="UREA TRANSPORTER"/>
    <property type="match status" value="1"/>
</dbReference>
<keyword evidence="6 8" id="KW-0472">Membrane</keyword>
<evidence type="ECO:0000256" key="7">
    <source>
        <dbReference type="ARBA" id="ARBA00033993"/>
    </source>
</evidence>
<reference evidence="9" key="2">
    <citation type="submission" date="2019-06" db="EMBL/GenBank/DDBJ databases">
        <title>Genomics analysis of Aphanomyces spp. identifies a new class of oomycete effector associated with host adaptation.</title>
        <authorList>
            <person name="Gaulin E."/>
        </authorList>
    </citation>
    <scope>NUCLEOTIDE SEQUENCE</scope>
    <source>
        <strain evidence="9">CBS 578.67</strain>
    </source>
</reference>
<dbReference type="AlphaFoldDB" id="A0A485K5A9"/>
<evidence type="ECO:0000256" key="6">
    <source>
        <dbReference type="ARBA" id="ARBA00023136"/>
    </source>
</evidence>
<evidence type="ECO:0000313" key="11">
    <source>
        <dbReference type="Proteomes" id="UP000332933"/>
    </source>
</evidence>
<dbReference type="EMBL" id="CAADRA010000067">
    <property type="protein sequence ID" value="VFT78218.1"/>
    <property type="molecule type" value="Genomic_DNA"/>
</dbReference>
<evidence type="ECO:0000256" key="5">
    <source>
        <dbReference type="ARBA" id="ARBA00022989"/>
    </source>
</evidence>
<sequence length="481" mass="51003">MTLPHTPKQGTVARNELGGGVTLDVTLGHHRHVASKNTFRGIYIDAGIRGGDSALSSTMVKSHRESTRAILDFFASHHESRHSGPMPLVLVAPIQPSPASSSSPSKLRRSRTVISVLAPFRTLPHLQAYTQRSHVAVHFADVCLRSVGQCCFQNSPLSGMVFLVALALSSNGLCMLLLALLGCVSANAFASLMRLHPDSYVNGLFGYNATLLGCAFGTFVVGPDVWSWATHGYIVLPVLPLLSVLTVVISNASGLFLPPGTPALTFPFQFTIWTWILAAQNWAHVRVAYVTSPHLNSVAAATDIDAFEWRLIAQAVGSGLAQTFLLPDCRLGWLVVVGIALCSPVGALFAVVGAILGTLTAVGVGAAPTAVYAGLYGYNASLCAVALGGFFVKARGWRFAPLVGVGVLGSTLLTSSTSALFTAFGVPALTWPFTLMTWLLLLSMKSMPDVIVLALDDLTTPEDHLEGKTSIDRPHNEVVPV</sequence>
<evidence type="ECO:0000256" key="1">
    <source>
        <dbReference type="ARBA" id="ARBA00004651"/>
    </source>
</evidence>
<comment type="subcellular location">
    <subcellularLocation>
        <location evidence="1">Cell membrane</location>
        <topology evidence="1">Multi-pass membrane protein</topology>
    </subcellularLocation>
</comment>
<dbReference type="InterPro" id="IPR029020">
    <property type="entry name" value="Ammonium/urea_transptr"/>
</dbReference>
<feature type="transmembrane region" description="Helical" evidence="8">
    <location>
        <begin position="204"/>
        <end position="222"/>
    </location>
</feature>
<dbReference type="Pfam" id="PF03253">
    <property type="entry name" value="UT"/>
    <property type="match status" value="1"/>
</dbReference>
<feature type="transmembrane region" description="Helical" evidence="8">
    <location>
        <begin position="331"/>
        <end position="364"/>
    </location>
</feature>
<feature type="transmembrane region" description="Helical" evidence="8">
    <location>
        <begin position="159"/>
        <end position="192"/>
    </location>
</feature>
<evidence type="ECO:0000256" key="3">
    <source>
        <dbReference type="ARBA" id="ARBA00022475"/>
    </source>
</evidence>
<comment type="catalytic activity">
    <reaction evidence="7">
        <text>urea(in) = urea(out)</text>
        <dbReference type="Rhea" id="RHEA:32799"/>
        <dbReference type="ChEBI" id="CHEBI:16199"/>
    </reaction>
</comment>
<dbReference type="GO" id="GO:0015204">
    <property type="term" value="F:urea transmembrane transporter activity"/>
    <property type="evidence" value="ECO:0007669"/>
    <property type="project" value="InterPro"/>
</dbReference>
<feature type="transmembrane region" description="Helical" evidence="8">
    <location>
        <begin position="399"/>
        <end position="415"/>
    </location>
</feature>
<evidence type="ECO:0000313" key="10">
    <source>
        <dbReference type="EMBL" id="VFT78218.1"/>
    </source>
</evidence>
<reference evidence="10 11" key="1">
    <citation type="submission" date="2019-03" db="EMBL/GenBank/DDBJ databases">
        <authorList>
            <person name="Gaulin E."/>
            <person name="Dumas B."/>
        </authorList>
    </citation>
    <scope>NUCLEOTIDE SEQUENCE [LARGE SCALE GENOMIC DNA]</scope>
    <source>
        <strain evidence="10">CBS 568.67</strain>
    </source>
</reference>
<feature type="transmembrane region" description="Helical" evidence="8">
    <location>
        <begin position="370"/>
        <end position="392"/>
    </location>
</feature>
<dbReference type="EMBL" id="VJMH01000067">
    <property type="protein sequence ID" value="KAF0719496.1"/>
    <property type="molecule type" value="Genomic_DNA"/>
</dbReference>
<evidence type="ECO:0000313" key="9">
    <source>
        <dbReference type="EMBL" id="KAF0719496.1"/>
    </source>
</evidence>
<comment type="similarity">
    <text evidence="2">Belongs to the urea transporter family.</text>
</comment>
<dbReference type="Gene3D" id="1.10.3430.10">
    <property type="entry name" value="Ammonium transporter AmtB like domains"/>
    <property type="match status" value="1"/>
</dbReference>
<evidence type="ECO:0000256" key="2">
    <source>
        <dbReference type="ARBA" id="ARBA00005914"/>
    </source>
</evidence>
<feature type="transmembrane region" description="Helical" evidence="8">
    <location>
        <begin position="421"/>
        <end position="441"/>
    </location>
</feature>
<dbReference type="PANTHER" id="PTHR10464:SF4">
    <property type="entry name" value="UREA TRANSPORTER"/>
    <property type="match status" value="1"/>
</dbReference>
<organism evidence="10 11">
    <name type="scientific">Aphanomyces stellatus</name>
    <dbReference type="NCBI Taxonomy" id="120398"/>
    <lineage>
        <taxon>Eukaryota</taxon>
        <taxon>Sar</taxon>
        <taxon>Stramenopiles</taxon>
        <taxon>Oomycota</taxon>
        <taxon>Saprolegniomycetes</taxon>
        <taxon>Saprolegniales</taxon>
        <taxon>Verrucalvaceae</taxon>
        <taxon>Aphanomyces</taxon>
    </lineage>
</organism>
<accession>A0A485K5A9</accession>
<dbReference type="InterPro" id="IPR004937">
    <property type="entry name" value="Urea_transporter"/>
</dbReference>
<evidence type="ECO:0000256" key="4">
    <source>
        <dbReference type="ARBA" id="ARBA00022692"/>
    </source>
</evidence>
<evidence type="ECO:0000256" key="8">
    <source>
        <dbReference type="SAM" id="Phobius"/>
    </source>
</evidence>
<gene>
    <name evidence="10" type="primary">Aste57867_996</name>
    <name evidence="9" type="ORF">As57867_000995</name>
    <name evidence="10" type="ORF">ASTE57867_996</name>
</gene>
<keyword evidence="5 8" id="KW-1133">Transmembrane helix</keyword>
<feature type="transmembrane region" description="Helical" evidence="8">
    <location>
        <begin position="234"/>
        <end position="257"/>
    </location>
</feature>
<proteinExistence type="inferred from homology"/>
<dbReference type="OrthoDB" id="426293at2759"/>